<gene>
    <name evidence="1" type="ORF">NC662_20300</name>
</gene>
<keyword evidence="2" id="KW-1185">Reference proteome</keyword>
<reference evidence="1 2" key="1">
    <citation type="submission" date="2022-06" db="EMBL/GenBank/DDBJ databases">
        <title>Haloarcula sp. a new haloarchaeum isolate from saline soil.</title>
        <authorList>
            <person name="Strakova D."/>
            <person name="Galisteo C."/>
            <person name="Sanchez-Porro C."/>
            <person name="Ventosa A."/>
        </authorList>
    </citation>
    <scope>NUCLEOTIDE SEQUENCE [LARGE SCALE GENOMIC DNA]</scope>
    <source>
        <strain evidence="1 2">JCM 15760</strain>
    </source>
</reference>
<proteinExistence type="predicted"/>
<organism evidence="1 2">
    <name type="scientific">Haloarcula argentinensis</name>
    <dbReference type="NCBI Taxonomy" id="43776"/>
    <lineage>
        <taxon>Archaea</taxon>
        <taxon>Methanobacteriati</taxon>
        <taxon>Methanobacteriota</taxon>
        <taxon>Stenosarchaea group</taxon>
        <taxon>Halobacteria</taxon>
        <taxon>Halobacteriales</taxon>
        <taxon>Haloarculaceae</taxon>
        <taxon>Haloarcula</taxon>
    </lineage>
</organism>
<name>A0ABU2F737_HALAR</name>
<sequence length="164" mass="18521">MTDDEETCGEIKNDGELCDYTAKYDDGRCGIHTEETDTDDGGRPSKFEKAREDLLDAADGPLNLKQVANKGGISRPTLYEYLDKYEEFSNSFKRARARAAERLARRALDPDDEIDVSFARFLLERSFKFIKTERQEVELDAEVNATHDVTADFVTYGGDDGDDN</sequence>
<dbReference type="RefSeq" id="WP_005538077.1">
    <property type="nucleotide sequence ID" value="NZ_BAABDY010000009.1"/>
</dbReference>
<evidence type="ECO:0000313" key="1">
    <source>
        <dbReference type="EMBL" id="MDS0256043.1"/>
    </source>
</evidence>
<dbReference type="Proteomes" id="UP001248536">
    <property type="component" value="Unassembled WGS sequence"/>
</dbReference>
<dbReference type="EMBL" id="JAMQCP010000007">
    <property type="protein sequence ID" value="MDS0256043.1"/>
    <property type="molecule type" value="Genomic_DNA"/>
</dbReference>
<accession>A0ABU2F737</accession>
<comment type="caution">
    <text evidence="1">The sequence shown here is derived from an EMBL/GenBank/DDBJ whole genome shotgun (WGS) entry which is preliminary data.</text>
</comment>
<evidence type="ECO:0000313" key="2">
    <source>
        <dbReference type="Proteomes" id="UP001248536"/>
    </source>
</evidence>
<protein>
    <submittedName>
        <fullName evidence="1">Helix-turn-helix domain-containing protein</fullName>
    </submittedName>
</protein>
<dbReference type="Gene3D" id="1.10.10.60">
    <property type="entry name" value="Homeodomain-like"/>
    <property type="match status" value="1"/>
</dbReference>